<name>A0A8J6MZ14_9DELT</name>
<evidence type="ECO:0000313" key="3">
    <source>
        <dbReference type="EMBL" id="MBC8177313.1"/>
    </source>
</evidence>
<feature type="compositionally biased region" description="Polar residues" evidence="1">
    <location>
        <begin position="47"/>
        <end position="65"/>
    </location>
</feature>
<feature type="compositionally biased region" description="Basic and acidic residues" evidence="1">
    <location>
        <begin position="108"/>
        <end position="118"/>
    </location>
</feature>
<reference evidence="3 4" key="1">
    <citation type="submission" date="2020-08" db="EMBL/GenBank/DDBJ databases">
        <title>Bridging the membrane lipid divide: bacteria of the FCB group superphylum have the potential to synthesize archaeal ether lipids.</title>
        <authorList>
            <person name="Villanueva L."/>
            <person name="Von Meijenfeldt F.A.B."/>
            <person name="Westbye A.B."/>
            <person name="Yadav S."/>
            <person name="Hopmans E.C."/>
            <person name="Dutilh B.E."/>
            <person name="Sinninghe Damste J.S."/>
        </authorList>
    </citation>
    <scope>NUCLEOTIDE SEQUENCE [LARGE SCALE GENOMIC DNA]</scope>
    <source>
        <strain evidence="3">NIOZ-UU27</strain>
    </source>
</reference>
<sequence length="148" mass="14531">MKQTSENSQKPSVRVKAIGIGLGMVFIAWGTPLSANTGPVEPGDWFSSRTEPTHQISGSLQNEGTNILLARGGRGGGRGGGTGGGSGQRDGSGSGQGKGKGAGYGAKDGTDTPERPKDGSGYGAGPGSGSGKRDGSGGKGNRGGKGER</sequence>
<keyword evidence="2" id="KW-1133">Transmembrane helix</keyword>
<feature type="compositionally biased region" description="Gly residues" evidence="1">
    <location>
        <begin position="137"/>
        <end position="148"/>
    </location>
</feature>
<accession>A0A8J6MZ14</accession>
<keyword evidence="2" id="KW-0812">Transmembrane</keyword>
<comment type="caution">
    <text evidence="3">The sequence shown here is derived from an EMBL/GenBank/DDBJ whole genome shotgun (WGS) entry which is preliminary data.</text>
</comment>
<protein>
    <submittedName>
        <fullName evidence="3">RNA-binding protein</fullName>
    </submittedName>
</protein>
<feature type="compositionally biased region" description="Gly residues" evidence="1">
    <location>
        <begin position="120"/>
        <end position="130"/>
    </location>
</feature>
<feature type="region of interest" description="Disordered" evidence="1">
    <location>
        <begin position="37"/>
        <end position="148"/>
    </location>
</feature>
<proteinExistence type="predicted"/>
<feature type="compositionally biased region" description="Gly residues" evidence="1">
    <location>
        <begin position="72"/>
        <end position="106"/>
    </location>
</feature>
<keyword evidence="2" id="KW-0472">Membrane</keyword>
<dbReference type="Proteomes" id="UP000650524">
    <property type="component" value="Unassembled WGS sequence"/>
</dbReference>
<organism evidence="3 4">
    <name type="scientific">Candidatus Desulfacyla euxinica</name>
    <dbReference type="NCBI Taxonomy" id="2841693"/>
    <lineage>
        <taxon>Bacteria</taxon>
        <taxon>Deltaproteobacteria</taxon>
        <taxon>Candidatus Desulfacyla</taxon>
    </lineage>
</organism>
<gene>
    <name evidence="3" type="ORF">H8E19_07890</name>
</gene>
<evidence type="ECO:0000256" key="1">
    <source>
        <dbReference type="SAM" id="MobiDB-lite"/>
    </source>
</evidence>
<evidence type="ECO:0000313" key="4">
    <source>
        <dbReference type="Proteomes" id="UP000650524"/>
    </source>
</evidence>
<dbReference type="EMBL" id="JACNJD010000200">
    <property type="protein sequence ID" value="MBC8177313.1"/>
    <property type="molecule type" value="Genomic_DNA"/>
</dbReference>
<feature type="transmembrane region" description="Helical" evidence="2">
    <location>
        <begin position="12"/>
        <end position="30"/>
    </location>
</feature>
<dbReference type="AlphaFoldDB" id="A0A8J6MZ14"/>
<evidence type="ECO:0000256" key="2">
    <source>
        <dbReference type="SAM" id="Phobius"/>
    </source>
</evidence>